<protein>
    <submittedName>
        <fullName evidence="2">Methyltransferase domain-containing protein</fullName>
    </submittedName>
</protein>
<sequence length="247" mass="27870">MPLSKVATVDTAFQRVEVWKSDNQAEFRVAGAIHAWWQRDRFLTGLAWDNLAAAALLRPAGPPRSVLMLGLAGGTTFRILRHLLPEVELVAVDIDPGIVDLAREYMELDATRIQIHLGDAYKWLHKNKRRFDVVIDDVYLAGKTDVFRPHAWNSRQLDTLRDAVVPGGLLAANLVTGAGHRMMQSHSRRVLLESFPVVRSVTTPQSLNETLVAGDDVLSGRALRPWEECFPQRRDRALWDILQVRKL</sequence>
<reference evidence="2" key="1">
    <citation type="submission" date="2021-04" db="EMBL/GenBank/DDBJ databases">
        <title>Luteolibacter sp. 32A isolated from the skin of an Anderson's salamander (Ambystoma andersonii).</title>
        <authorList>
            <person name="Spergser J."/>
            <person name="Busse H.-J."/>
        </authorList>
    </citation>
    <scope>NUCLEOTIDE SEQUENCE</scope>
    <source>
        <strain evidence="2">32A</strain>
    </source>
</reference>
<dbReference type="Pfam" id="PF01564">
    <property type="entry name" value="Spermine_synth"/>
    <property type="match status" value="1"/>
</dbReference>
<dbReference type="KEGG" id="lamb:KBB96_19425"/>
<dbReference type="RefSeq" id="WP_211631152.1">
    <property type="nucleotide sequence ID" value="NZ_CP073100.1"/>
</dbReference>
<keyword evidence="1" id="KW-0620">Polyamine biosynthesis</keyword>
<dbReference type="CDD" id="cd02440">
    <property type="entry name" value="AdoMet_MTases"/>
    <property type="match status" value="1"/>
</dbReference>
<proteinExistence type="predicted"/>
<dbReference type="PANTHER" id="PTHR43317">
    <property type="entry name" value="THERMOSPERMINE SYNTHASE ACAULIS5"/>
    <property type="match status" value="1"/>
</dbReference>
<dbReference type="EMBL" id="CP073100">
    <property type="protein sequence ID" value="QUE51013.1"/>
    <property type="molecule type" value="Genomic_DNA"/>
</dbReference>
<organism evidence="2 3">
    <name type="scientific">Luteolibacter ambystomatis</name>
    <dbReference type="NCBI Taxonomy" id="2824561"/>
    <lineage>
        <taxon>Bacteria</taxon>
        <taxon>Pseudomonadati</taxon>
        <taxon>Verrucomicrobiota</taxon>
        <taxon>Verrucomicrobiia</taxon>
        <taxon>Verrucomicrobiales</taxon>
        <taxon>Verrucomicrobiaceae</taxon>
        <taxon>Luteolibacter</taxon>
    </lineage>
</organism>
<dbReference type="InterPro" id="IPR029063">
    <property type="entry name" value="SAM-dependent_MTases_sf"/>
</dbReference>
<name>A0A975IZK2_9BACT</name>
<dbReference type="Proteomes" id="UP000676169">
    <property type="component" value="Chromosome"/>
</dbReference>
<dbReference type="Gene3D" id="3.40.50.150">
    <property type="entry name" value="Vaccinia Virus protein VP39"/>
    <property type="match status" value="1"/>
</dbReference>
<dbReference type="PANTHER" id="PTHR43317:SF1">
    <property type="entry name" value="THERMOSPERMINE SYNTHASE ACAULIS5"/>
    <property type="match status" value="1"/>
</dbReference>
<dbReference type="AlphaFoldDB" id="A0A975IZK2"/>
<dbReference type="SUPFAM" id="SSF53335">
    <property type="entry name" value="S-adenosyl-L-methionine-dependent methyltransferases"/>
    <property type="match status" value="1"/>
</dbReference>
<keyword evidence="2" id="KW-0489">Methyltransferase</keyword>
<dbReference type="GO" id="GO:0008168">
    <property type="term" value="F:methyltransferase activity"/>
    <property type="evidence" value="ECO:0007669"/>
    <property type="project" value="UniProtKB-KW"/>
</dbReference>
<accession>A0A975IZK2</accession>
<keyword evidence="3" id="KW-1185">Reference proteome</keyword>
<evidence type="ECO:0000313" key="2">
    <source>
        <dbReference type="EMBL" id="QUE51013.1"/>
    </source>
</evidence>
<evidence type="ECO:0000256" key="1">
    <source>
        <dbReference type="ARBA" id="ARBA00023115"/>
    </source>
</evidence>
<dbReference type="GO" id="GO:0006596">
    <property type="term" value="P:polyamine biosynthetic process"/>
    <property type="evidence" value="ECO:0007669"/>
    <property type="project" value="UniProtKB-KW"/>
</dbReference>
<gene>
    <name evidence="2" type="ORF">KBB96_19425</name>
</gene>
<keyword evidence="2" id="KW-0808">Transferase</keyword>
<dbReference type="GO" id="GO:0032259">
    <property type="term" value="P:methylation"/>
    <property type="evidence" value="ECO:0007669"/>
    <property type="project" value="UniProtKB-KW"/>
</dbReference>
<evidence type="ECO:0000313" key="3">
    <source>
        <dbReference type="Proteomes" id="UP000676169"/>
    </source>
</evidence>